<dbReference type="InterPro" id="IPR025660">
    <property type="entry name" value="Pept_his_AS"/>
</dbReference>
<keyword evidence="4" id="KW-0378">Hydrolase</keyword>
<dbReference type="PANTHER" id="PTHR12411">
    <property type="entry name" value="CYSTEINE PROTEASE FAMILY C1-RELATED"/>
    <property type="match status" value="1"/>
</dbReference>
<dbReference type="SUPFAM" id="SSF54001">
    <property type="entry name" value="Cysteine proteinases"/>
    <property type="match status" value="1"/>
</dbReference>
<evidence type="ECO:0000313" key="5">
    <source>
        <dbReference type="Proteomes" id="UP000324800"/>
    </source>
</evidence>
<gene>
    <name evidence="4" type="ORF">EZS28_010221</name>
</gene>
<organism evidence="4 5">
    <name type="scientific">Streblomastix strix</name>
    <dbReference type="NCBI Taxonomy" id="222440"/>
    <lineage>
        <taxon>Eukaryota</taxon>
        <taxon>Metamonada</taxon>
        <taxon>Preaxostyla</taxon>
        <taxon>Oxymonadida</taxon>
        <taxon>Streblomastigidae</taxon>
        <taxon>Streblomastix</taxon>
    </lineage>
</organism>
<dbReference type="InterPro" id="IPR000668">
    <property type="entry name" value="Peptidase_C1A_C"/>
</dbReference>
<dbReference type="Pfam" id="PF00112">
    <property type="entry name" value="Peptidase_C1"/>
    <property type="match status" value="1"/>
</dbReference>
<feature type="domain" description="Peptidase C1A papain C-terminal" evidence="3">
    <location>
        <begin position="276"/>
        <end position="491"/>
    </location>
</feature>
<dbReference type="SMART" id="SM00645">
    <property type="entry name" value="Pept_C1"/>
    <property type="match status" value="1"/>
</dbReference>
<comment type="similarity">
    <text evidence="1">Belongs to the peptidase C1 family.</text>
</comment>
<evidence type="ECO:0000313" key="4">
    <source>
        <dbReference type="EMBL" id="KAA6394253.1"/>
    </source>
</evidence>
<accession>A0A5J4WHW8</accession>
<dbReference type="InterPro" id="IPR025661">
    <property type="entry name" value="Pept_asp_AS"/>
</dbReference>
<dbReference type="Proteomes" id="UP000324800">
    <property type="component" value="Unassembled WGS sequence"/>
</dbReference>
<dbReference type="PROSITE" id="PS00639">
    <property type="entry name" value="THIOL_PROTEASE_HIS"/>
    <property type="match status" value="1"/>
</dbReference>
<dbReference type="OrthoDB" id="190265at2759"/>
<dbReference type="CDD" id="cd02620">
    <property type="entry name" value="Peptidase_C1A_CathepsinB"/>
    <property type="match status" value="1"/>
</dbReference>
<evidence type="ECO:0000256" key="1">
    <source>
        <dbReference type="ARBA" id="ARBA00008455"/>
    </source>
</evidence>
<name>A0A5J4WHW8_9EUKA</name>
<proteinExistence type="inferred from homology"/>
<keyword evidence="4" id="KW-0645">Protease</keyword>
<protein>
    <submittedName>
        <fullName evidence="4">Putative cathepsin B5 cysteine protease</fullName>
    </submittedName>
</protein>
<dbReference type="InterPro" id="IPR000169">
    <property type="entry name" value="Pept_cys_AS"/>
</dbReference>
<comment type="caution">
    <text evidence="4">The sequence shown here is derived from an EMBL/GenBank/DDBJ whole genome shotgun (WGS) entry which is preliminary data.</text>
</comment>
<keyword evidence="2" id="KW-1015">Disulfide bond</keyword>
<dbReference type="EMBL" id="SNRW01001995">
    <property type="protein sequence ID" value="KAA6394253.1"/>
    <property type="molecule type" value="Genomic_DNA"/>
</dbReference>
<dbReference type="GO" id="GO:0008234">
    <property type="term" value="F:cysteine-type peptidase activity"/>
    <property type="evidence" value="ECO:0007669"/>
    <property type="project" value="InterPro"/>
</dbReference>
<dbReference type="PROSITE" id="PS00139">
    <property type="entry name" value="THIOL_PROTEASE_CYS"/>
    <property type="match status" value="1"/>
</dbReference>
<dbReference type="AlphaFoldDB" id="A0A5J4WHW8"/>
<reference evidence="4 5" key="1">
    <citation type="submission" date="2019-03" db="EMBL/GenBank/DDBJ databases">
        <title>Single cell metagenomics reveals metabolic interactions within the superorganism composed of flagellate Streblomastix strix and complex community of Bacteroidetes bacteria on its surface.</title>
        <authorList>
            <person name="Treitli S.C."/>
            <person name="Kolisko M."/>
            <person name="Husnik F."/>
            <person name="Keeling P."/>
            <person name="Hampl V."/>
        </authorList>
    </citation>
    <scope>NUCLEOTIDE SEQUENCE [LARGE SCALE GENOMIC DNA]</scope>
    <source>
        <strain evidence="4">ST1C</strain>
    </source>
</reference>
<dbReference type="InterPro" id="IPR013128">
    <property type="entry name" value="Peptidase_C1A"/>
</dbReference>
<evidence type="ECO:0000259" key="3">
    <source>
        <dbReference type="SMART" id="SM00645"/>
    </source>
</evidence>
<dbReference type="PROSITE" id="PS00640">
    <property type="entry name" value="THIOL_PROTEASE_ASN"/>
    <property type="match status" value="1"/>
</dbReference>
<dbReference type="InterPro" id="IPR038765">
    <property type="entry name" value="Papain-like_cys_pep_sf"/>
</dbReference>
<dbReference type="Gene3D" id="3.90.70.10">
    <property type="entry name" value="Cysteine proteinases"/>
    <property type="match status" value="1"/>
</dbReference>
<dbReference type="GO" id="GO:0006508">
    <property type="term" value="P:proteolysis"/>
    <property type="evidence" value="ECO:0007669"/>
    <property type="project" value="UniProtKB-KW"/>
</dbReference>
<sequence length="494" mass="56783">MILFGRNNMIKLQSRRKITAMECYRIFCRNFLLRHPMIRRQRRTFVRIQNQFCKKLMDSFDLTEGRASEEVLKMIYVRETDMILYVGDTIDLTISTDEKDLSVEYENKQQKMHTQHIAYMDEGLIIAENRSEIMNSFLLIHKTARILAGLLNNYKILLWIQKKLMVIYDILTKTQYRTAVLASLNQSIQEEERNTVCKFHELVTSLKLQTMKVLFVTLLAAALAHPIIDKINNDPNSTWQAYQYPSDVITLAKAHQMCGTEISGRDDIAPLDTNDLPVDFDARERWPGKLLPIHDQGNCGSCWAFAVAETAEHRLSILGCEHGAMSPQDLISCDHHDKGCNGGAEHHSWEWTHTHGITTNACFPYFSQAGYVPTCPKKCHNGSEIHRVKAKKIGSIKAKSMQDVLFNDGPYEVAFSVFEDFMYYRSGIYQYYIGGPLGGHAVVLIGWGVEKNIPYWIVQNSWGEKWGENGYFRIIRGKNECKIESHAYQGHFTC</sequence>
<dbReference type="PRINTS" id="PR00705">
    <property type="entry name" value="PAPAIN"/>
</dbReference>
<evidence type="ECO:0000256" key="2">
    <source>
        <dbReference type="ARBA" id="ARBA00023157"/>
    </source>
</evidence>